<organism evidence="4 5">
    <name type="scientific">Nocardia otitidiscaviarum</name>
    <dbReference type="NCBI Taxonomy" id="1823"/>
    <lineage>
        <taxon>Bacteria</taxon>
        <taxon>Bacillati</taxon>
        <taxon>Actinomycetota</taxon>
        <taxon>Actinomycetes</taxon>
        <taxon>Mycobacteriales</taxon>
        <taxon>Nocardiaceae</taxon>
        <taxon>Nocardia</taxon>
    </lineage>
</organism>
<evidence type="ECO:0000256" key="1">
    <source>
        <dbReference type="ARBA" id="ARBA00006484"/>
    </source>
</evidence>
<dbReference type="InterPro" id="IPR002347">
    <property type="entry name" value="SDR_fam"/>
</dbReference>
<sequence length="279" mass="29482">MRDLRDKVAVVTGAASGIGRGMVEAFLDSGTRVVLSDVEEDALAATTAELRAAGGDVHGIVTDVSNPDEVAALAAATLERYGAVHILCNNAGVAGGGVPSWASTLDDWAWVLGVNLMGVVHGHRSFLPIMVEQDEEAHIVNTASVAGVAGGSSVYGATKSAVIALSETVHMELVGGGLKPRISVLMPGVVDTRILDSDRNRPDRFADVGPSSLPPEVSMDDLRQMFAHGTSPRVVADQVLRAIREERLYVLTHPEWKGHIEHRMQAILNGENLTPLPPP</sequence>
<dbReference type="PRINTS" id="PR00080">
    <property type="entry name" value="SDRFAMILY"/>
</dbReference>
<comment type="similarity">
    <text evidence="1 3">Belongs to the short-chain dehydrogenases/reductases (SDR) family.</text>
</comment>
<reference evidence="4 5" key="1">
    <citation type="submission" date="2018-06" db="EMBL/GenBank/DDBJ databases">
        <authorList>
            <consortium name="Pathogen Informatics"/>
            <person name="Doyle S."/>
        </authorList>
    </citation>
    <scope>NUCLEOTIDE SEQUENCE [LARGE SCALE GENOMIC DNA]</scope>
    <source>
        <strain evidence="4 5">NCTC1934</strain>
    </source>
</reference>
<keyword evidence="5" id="KW-1185">Reference proteome</keyword>
<name>A0A379JHA3_9NOCA</name>
<evidence type="ECO:0000256" key="3">
    <source>
        <dbReference type="RuleBase" id="RU000363"/>
    </source>
</evidence>
<evidence type="ECO:0000256" key="2">
    <source>
        <dbReference type="ARBA" id="ARBA00023002"/>
    </source>
</evidence>
<evidence type="ECO:0000313" key="4">
    <source>
        <dbReference type="EMBL" id="SUD47840.1"/>
    </source>
</evidence>
<dbReference type="Pfam" id="PF00106">
    <property type="entry name" value="adh_short"/>
    <property type="match status" value="1"/>
</dbReference>
<accession>A0A379JHA3</accession>
<dbReference type="PANTHER" id="PTHR24322:SF736">
    <property type="entry name" value="RETINOL DEHYDROGENASE 10"/>
    <property type="match status" value="1"/>
</dbReference>
<protein>
    <submittedName>
        <fullName evidence="4">Uncharacterized oxidoreductase SAV2478</fullName>
        <ecNumber evidence="4">1.-.-.-</ecNumber>
    </submittedName>
</protein>
<dbReference type="RefSeq" id="WP_039819222.1">
    <property type="nucleotide sequence ID" value="NZ_UGRY01000003.1"/>
</dbReference>
<dbReference type="InterPro" id="IPR036291">
    <property type="entry name" value="NAD(P)-bd_dom_sf"/>
</dbReference>
<dbReference type="Gene3D" id="3.40.50.720">
    <property type="entry name" value="NAD(P)-binding Rossmann-like Domain"/>
    <property type="match status" value="1"/>
</dbReference>
<dbReference type="EMBL" id="UGRY01000003">
    <property type="protein sequence ID" value="SUD47840.1"/>
    <property type="molecule type" value="Genomic_DNA"/>
</dbReference>
<keyword evidence="2 4" id="KW-0560">Oxidoreductase</keyword>
<dbReference type="AlphaFoldDB" id="A0A379JHA3"/>
<dbReference type="PRINTS" id="PR00081">
    <property type="entry name" value="GDHRDH"/>
</dbReference>
<dbReference type="EC" id="1.-.-.-" evidence="4"/>
<proteinExistence type="inferred from homology"/>
<evidence type="ECO:0000313" key="5">
    <source>
        <dbReference type="Proteomes" id="UP000255467"/>
    </source>
</evidence>
<gene>
    <name evidence="4" type="ORF">NCTC1934_05164</name>
</gene>
<dbReference type="GO" id="GO:0016616">
    <property type="term" value="F:oxidoreductase activity, acting on the CH-OH group of donors, NAD or NADP as acceptor"/>
    <property type="evidence" value="ECO:0007669"/>
    <property type="project" value="TreeGrafter"/>
</dbReference>
<dbReference type="CDD" id="cd05233">
    <property type="entry name" value="SDR_c"/>
    <property type="match status" value="1"/>
</dbReference>
<dbReference type="OrthoDB" id="4690547at2"/>
<dbReference type="Proteomes" id="UP000255467">
    <property type="component" value="Unassembled WGS sequence"/>
</dbReference>
<dbReference type="SUPFAM" id="SSF51735">
    <property type="entry name" value="NAD(P)-binding Rossmann-fold domains"/>
    <property type="match status" value="1"/>
</dbReference>
<dbReference type="STRING" id="1406858.GCA_000710895_01866"/>
<dbReference type="PANTHER" id="PTHR24322">
    <property type="entry name" value="PKSB"/>
    <property type="match status" value="1"/>
</dbReference>